<keyword evidence="2" id="KW-0675">Receptor</keyword>
<dbReference type="AlphaFoldDB" id="A0A5R8KHH0"/>
<dbReference type="Pfam" id="PF18163">
    <property type="entry name" value="LD_cluster2"/>
    <property type="match status" value="1"/>
</dbReference>
<protein>
    <submittedName>
        <fullName evidence="2">Toll/interleukin-1 receptor domain-containing protein</fullName>
    </submittedName>
</protein>
<dbReference type="SUPFAM" id="SSF52200">
    <property type="entry name" value="Toll/Interleukin receptor TIR domain"/>
    <property type="match status" value="1"/>
</dbReference>
<proteinExistence type="predicted"/>
<dbReference type="EMBL" id="VAUV01000004">
    <property type="protein sequence ID" value="TLD71690.1"/>
    <property type="molecule type" value="Genomic_DNA"/>
</dbReference>
<sequence>MKRQPLLVHLLFHPKSTSACELACHIHQQLNGDILVPGLRVPTVFCPTKKGNRPPPSLHLDFAERNFLVVLADDQLNIDDEWCQFMADVCTQAQPPAWRFVPIQLSHDAWPLDPRLNDLSFAKAHLQPDKKACDAFVVRRIVVELCRYLSNLEAVENSEFEVPVTLFLSHAKADIDRDPKATRCFIDALKADQPVEAWVDSGDIASGSRFAESIERGVQRSSLLAVLTDTYATREWCREEVLLAKEHQRPVVVVDALSGHEVRSFPYLGNVPRLRWDGDPQKGIDLLLKETLRQLYDLVRLGQFKQPGDFIFARPPELATLVGRDPKLEILYPDPPVGVSEAKRLAKAGIKVSTPFQRLAITPSLRGQPVSLSMSESTDIAECGLDAMHLESCMLDLSRYLLIKGATLAYGGHLGAEGYTQKLFELVRTHNSVEGVQPFERIVNHRGWPLPRLSVKDLSALNRVSKTVELPRPAEVEETLHSDFTREPKFFPGDKSAEHRFAWARGMTEMRAFQADRTQSGVVARIVVGGTFGPTVKVLEDGTRKEQWYASRIPGVLEEIVLSVQVGQPVFLIGAFGGVAKLVIDLLRGENREEATWDYQKRAPFADEMKALYQKHGVPWLDYPEIVALIRDKGLSGINPLLTTEEHTELFETIDQGRIIEIVLLGLSRLDLPVTPDK</sequence>
<dbReference type="InterPro" id="IPR000157">
    <property type="entry name" value="TIR_dom"/>
</dbReference>
<feature type="domain" description="TIR" evidence="1">
    <location>
        <begin position="167"/>
        <end position="254"/>
    </location>
</feature>
<gene>
    <name evidence="2" type="ORF">FEM03_06005</name>
</gene>
<evidence type="ECO:0000313" key="3">
    <source>
        <dbReference type="Proteomes" id="UP000306196"/>
    </source>
</evidence>
<dbReference type="GO" id="GO:0007165">
    <property type="term" value="P:signal transduction"/>
    <property type="evidence" value="ECO:0007669"/>
    <property type="project" value="InterPro"/>
</dbReference>
<organism evidence="2 3">
    <name type="scientific">Phragmitibacter flavus</name>
    <dbReference type="NCBI Taxonomy" id="2576071"/>
    <lineage>
        <taxon>Bacteria</taxon>
        <taxon>Pseudomonadati</taxon>
        <taxon>Verrucomicrobiota</taxon>
        <taxon>Verrucomicrobiia</taxon>
        <taxon>Verrucomicrobiales</taxon>
        <taxon>Verrucomicrobiaceae</taxon>
        <taxon>Phragmitibacter</taxon>
    </lineage>
</organism>
<dbReference type="Pfam" id="PF13676">
    <property type="entry name" value="TIR_2"/>
    <property type="match status" value="1"/>
</dbReference>
<keyword evidence="3" id="KW-1185">Reference proteome</keyword>
<dbReference type="OrthoDB" id="89550at2"/>
<comment type="caution">
    <text evidence="2">The sequence shown here is derived from an EMBL/GenBank/DDBJ whole genome shotgun (WGS) entry which is preliminary data.</text>
</comment>
<name>A0A5R8KHH0_9BACT</name>
<dbReference type="RefSeq" id="WP_138085284.1">
    <property type="nucleotide sequence ID" value="NZ_VAUV01000004.1"/>
</dbReference>
<dbReference type="Gene3D" id="3.40.50.10140">
    <property type="entry name" value="Toll/interleukin-1 receptor homology (TIR) domain"/>
    <property type="match status" value="1"/>
</dbReference>
<reference evidence="2 3" key="1">
    <citation type="submission" date="2019-05" db="EMBL/GenBank/DDBJ databases">
        <title>Verrucobacter flavum gen. nov., sp. nov. a new member of the family Verrucomicrobiaceae.</title>
        <authorList>
            <person name="Szuroczki S."/>
            <person name="Abbaszade G."/>
            <person name="Szabo A."/>
            <person name="Felfoldi T."/>
            <person name="Schumann P."/>
            <person name="Boka K."/>
            <person name="Keki Z."/>
            <person name="Toumi M."/>
            <person name="Toth E."/>
        </authorList>
    </citation>
    <scope>NUCLEOTIDE SEQUENCE [LARGE SCALE GENOMIC DNA]</scope>
    <source>
        <strain evidence="2 3">MG-N-17</strain>
    </source>
</reference>
<dbReference type="InterPro" id="IPR035897">
    <property type="entry name" value="Toll_tir_struct_dom_sf"/>
</dbReference>
<evidence type="ECO:0000313" key="2">
    <source>
        <dbReference type="EMBL" id="TLD71690.1"/>
    </source>
</evidence>
<accession>A0A5R8KHH0</accession>
<dbReference type="InterPro" id="IPR041160">
    <property type="entry name" value="LD_cluster2"/>
</dbReference>
<evidence type="ECO:0000259" key="1">
    <source>
        <dbReference type="Pfam" id="PF13676"/>
    </source>
</evidence>
<dbReference type="Proteomes" id="UP000306196">
    <property type="component" value="Unassembled WGS sequence"/>
</dbReference>